<dbReference type="EMBL" id="FORY01000010">
    <property type="protein sequence ID" value="SFJ77791.1"/>
    <property type="molecule type" value="Genomic_DNA"/>
</dbReference>
<dbReference type="RefSeq" id="WP_066605628.1">
    <property type="nucleotide sequence ID" value="NZ_FORY01000010.1"/>
</dbReference>
<organism evidence="6 7">
    <name type="scientific">Celeribacter halophilus</name>
    <dbReference type="NCBI Taxonomy" id="576117"/>
    <lineage>
        <taxon>Bacteria</taxon>
        <taxon>Pseudomonadati</taxon>
        <taxon>Pseudomonadota</taxon>
        <taxon>Alphaproteobacteria</taxon>
        <taxon>Rhodobacterales</taxon>
        <taxon>Roseobacteraceae</taxon>
        <taxon>Celeribacter</taxon>
    </lineage>
</organism>
<dbReference type="AlphaFoldDB" id="A0A1I3U7P3"/>
<evidence type="ECO:0000313" key="6">
    <source>
        <dbReference type="EMBL" id="SFJ77791.1"/>
    </source>
</evidence>
<feature type="domain" description="HTH arsR-type" evidence="4">
    <location>
        <begin position="10"/>
        <end position="107"/>
    </location>
</feature>
<keyword evidence="3" id="KW-0804">Transcription</keyword>
<name>A0A1I3U7P3_9RHOB</name>
<dbReference type="CDD" id="cd00090">
    <property type="entry name" value="HTH_ARSR"/>
    <property type="match status" value="1"/>
</dbReference>
<evidence type="ECO:0000313" key="7">
    <source>
        <dbReference type="Proteomes" id="UP000183299"/>
    </source>
</evidence>
<dbReference type="PROSITE" id="PS50987">
    <property type="entry name" value="HTH_ARSR_2"/>
    <property type="match status" value="1"/>
</dbReference>
<evidence type="ECO:0000313" key="5">
    <source>
        <dbReference type="EMBL" id="MDO6458763.1"/>
    </source>
</evidence>
<dbReference type="OrthoDB" id="9804742at2"/>
<dbReference type="GO" id="GO:0003677">
    <property type="term" value="F:DNA binding"/>
    <property type="evidence" value="ECO:0007669"/>
    <property type="project" value="UniProtKB-KW"/>
</dbReference>
<gene>
    <name evidence="5" type="ORF">Q4494_16890</name>
    <name evidence="6" type="ORF">SAMN04488138_11053</name>
</gene>
<reference evidence="5" key="2">
    <citation type="submission" date="2023-07" db="EMBL/GenBank/DDBJ databases">
        <title>Genome content predicts the carbon catabolic preferences of heterotrophic bacteria.</title>
        <authorList>
            <person name="Gralka M."/>
        </authorList>
    </citation>
    <scope>NUCLEOTIDE SEQUENCE</scope>
    <source>
        <strain evidence="5">I2M02</strain>
    </source>
</reference>
<dbReference type="Gene3D" id="1.10.10.10">
    <property type="entry name" value="Winged helix-like DNA-binding domain superfamily/Winged helix DNA-binding domain"/>
    <property type="match status" value="1"/>
</dbReference>
<dbReference type="InterPro" id="IPR051011">
    <property type="entry name" value="Metal_resp_trans_reg"/>
</dbReference>
<evidence type="ECO:0000256" key="1">
    <source>
        <dbReference type="ARBA" id="ARBA00023015"/>
    </source>
</evidence>
<dbReference type="STRING" id="576117.SAMN04488138_11053"/>
<dbReference type="Proteomes" id="UP001169823">
    <property type="component" value="Unassembled WGS sequence"/>
</dbReference>
<dbReference type="Pfam" id="PF12840">
    <property type="entry name" value="HTH_20"/>
    <property type="match status" value="1"/>
</dbReference>
<evidence type="ECO:0000256" key="2">
    <source>
        <dbReference type="ARBA" id="ARBA00023125"/>
    </source>
</evidence>
<dbReference type="InterPro" id="IPR011991">
    <property type="entry name" value="ArsR-like_HTH"/>
</dbReference>
<dbReference type="Proteomes" id="UP000183299">
    <property type="component" value="Unassembled WGS sequence"/>
</dbReference>
<sequence>MSAPRNASQFDDIHLAEAASLFSALGSEQRLLVLRTLLRAGPKGLSIGELGNRTGITGATLTHHMKTLAAVDVVKQEKQGRSVICIAADYDTLQGQLTALLDECCADCTDEACTPEHHCHEAPITDQEARHD</sequence>
<evidence type="ECO:0000256" key="3">
    <source>
        <dbReference type="ARBA" id="ARBA00023163"/>
    </source>
</evidence>
<protein>
    <submittedName>
        <fullName evidence="5">Helix-turn-helix domain-containing protein</fullName>
    </submittedName>
    <submittedName>
        <fullName evidence="6">Transcriptional regulator, ArsR family</fullName>
    </submittedName>
</protein>
<dbReference type="GeneID" id="98665862"/>
<dbReference type="InterPro" id="IPR036388">
    <property type="entry name" value="WH-like_DNA-bd_sf"/>
</dbReference>
<dbReference type="InterPro" id="IPR001845">
    <property type="entry name" value="HTH_ArsR_DNA-bd_dom"/>
</dbReference>
<evidence type="ECO:0000259" key="4">
    <source>
        <dbReference type="PROSITE" id="PS50987"/>
    </source>
</evidence>
<keyword evidence="7" id="KW-1185">Reference proteome</keyword>
<proteinExistence type="predicted"/>
<dbReference type="SMART" id="SM00418">
    <property type="entry name" value="HTH_ARSR"/>
    <property type="match status" value="1"/>
</dbReference>
<keyword evidence="2" id="KW-0238">DNA-binding</keyword>
<dbReference type="PANTHER" id="PTHR43132:SF2">
    <property type="entry name" value="ARSENICAL RESISTANCE OPERON REPRESSOR ARSR-RELATED"/>
    <property type="match status" value="1"/>
</dbReference>
<dbReference type="PANTHER" id="PTHR43132">
    <property type="entry name" value="ARSENICAL RESISTANCE OPERON REPRESSOR ARSR-RELATED"/>
    <property type="match status" value="1"/>
</dbReference>
<dbReference type="InterPro" id="IPR036390">
    <property type="entry name" value="WH_DNA-bd_sf"/>
</dbReference>
<reference evidence="6 7" key="1">
    <citation type="submission" date="2016-10" db="EMBL/GenBank/DDBJ databases">
        <authorList>
            <person name="de Groot N.N."/>
        </authorList>
    </citation>
    <scope>NUCLEOTIDE SEQUENCE [LARGE SCALE GENOMIC DNA]</scope>
    <source>
        <strain evidence="6 7">CGMCC 1.8891</strain>
    </source>
</reference>
<dbReference type="GO" id="GO:0003700">
    <property type="term" value="F:DNA-binding transcription factor activity"/>
    <property type="evidence" value="ECO:0007669"/>
    <property type="project" value="InterPro"/>
</dbReference>
<accession>A0A1I3U7P3</accession>
<dbReference type="SUPFAM" id="SSF46785">
    <property type="entry name" value="Winged helix' DNA-binding domain"/>
    <property type="match status" value="1"/>
</dbReference>
<dbReference type="EMBL" id="JAUOPJ010000018">
    <property type="protein sequence ID" value="MDO6458763.1"/>
    <property type="molecule type" value="Genomic_DNA"/>
</dbReference>
<keyword evidence="1" id="KW-0805">Transcription regulation</keyword>